<gene>
    <name evidence="2" type="ORF">Fot_21018</name>
</gene>
<dbReference type="Proteomes" id="UP001604277">
    <property type="component" value="Unassembled WGS sequence"/>
</dbReference>
<reference evidence="3" key="1">
    <citation type="submission" date="2024-07" db="EMBL/GenBank/DDBJ databases">
        <title>Two chromosome-level genome assemblies of Korean endemic species Abeliophyllum distichum and Forsythia ovata (Oleaceae).</title>
        <authorList>
            <person name="Jang H."/>
        </authorList>
    </citation>
    <scope>NUCLEOTIDE SEQUENCE [LARGE SCALE GENOMIC DNA]</scope>
</reference>
<dbReference type="EMBL" id="JBFOLJ010000006">
    <property type="protein sequence ID" value="KAL2528417.1"/>
    <property type="molecule type" value="Genomic_DNA"/>
</dbReference>
<evidence type="ECO:0000313" key="2">
    <source>
        <dbReference type="EMBL" id="KAL2528417.1"/>
    </source>
</evidence>
<evidence type="ECO:0000313" key="3">
    <source>
        <dbReference type="Proteomes" id="UP001604277"/>
    </source>
</evidence>
<feature type="region of interest" description="Disordered" evidence="1">
    <location>
        <begin position="55"/>
        <end position="74"/>
    </location>
</feature>
<comment type="caution">
    <text evidence="2">The sequence shown here is derived from an EMBL/GenBank/DDBJ whole genome shotgun (WGS) entry which is preliminary data.</text>
</comment>
<organism evidence="2 3">
    <name type="scientific">Forsythia ovata</name>
    <dbReference type="NCBI Taxonomy" id="205694"/>
    <lineage>
        <taxon>Eukaryota</taxon>
        <taxon>Viridiplantae</taxon>
        <taxon>Streptophyta</taxon>
        <taxon>Embryophyta</taxon>
        <taxon>Tracheophyta</taxon>
        <taxon>Spermatophyta</taxon>
        <taxon>Magnoliopsida</taxon>
        <taxon>eudicotyledons</taxon>
        <taxon>Gunneridae</taxon>
        <taxon>Pentapetalae</taxon>
        <taxon>asterids</taxon>
        <taxon>lamiids</taxon>
        <taxon>Lamiales</taxon>
        <taxon>Oleaceae</taxon>
        <taxon>Forsythieae</taxon>
        <taxon>Forsythia</taxon>
    </lineage>
</organism>
<dbReference type="AlphaFoldDB" id="A0ABD1UTM6"/>
<protein>
    <submittedName>
        <fullName evidence="2">Uncharacterized protein</fullName>
    </submittedName>
</protein>
<accession>A0ABD1UTM6</accession>
<proteinExistence type="predicted"/>
<feature type="region of interest" description="Disordered" evidence="1">
    <location>
        <begin position="79"/>
        <end position="108"/>
    </location>
</feature>
<name>A0ABD1UTM6_9LAMI</name>
<evidence type="ECO:0000256" key="1">
    <source>
        <dbReference type="SAM" id="MobiDB-lite"/>
    </source>
</evidence>
<sequence length="299" mass="33030">MAGFYFSRVSKFKIRRWGVVGEKEAILTQPPTPYASSVPAAAILLVSEVAVDTSSAPPLEEPPLSPESVRRPNKLNRVINEGGKNAIPKRAMENEDSAGDSRKAKQVWGTPFGKTGETILPPRGTTQISIPLLHSWTECINIGSCHDELDPAILKKLSRCIPLGATYSELYKVLAIKIDELHSTVIGAEDIEELRSDNKVLRSELVVFEDARAKAEYRISMDETIQKLSVQARKQAELKLKVCENMAYAKHKELTDALAELPKTKELLAQLGVSGYADLKWSAEMELLKCNFIIAETKG</sequence>
<keyword evidence="3" id="KW-1185">Reference proteome</keyword>